<dbReference type="Pfam" id="PF13622">
    <property type="entry name" value="4HBT_3"/>
    <property type="match status" value="1"/>
</dbReference>
<accession>A0ABP7I014</accession>
<dbReference type="RefSeq" id="WP_344772150.1">
    <property type="nucleotide sequence ID" value="NZ_BAABAH010000001.1"/>
</dbReference>
<dbReference type="InterPro" id="IPR042171">
    <property type="entry name" value="Acyl-CoA_hotdog"/>
</dbReference>
<reference evidence="5" key="1">
    <citation type="journal article" date="2019" name="Int. J. Syst. Evol. Microbiol.">
        <title>The Global Catalogue of Microorganisms (GCM) 10K type strain sequencing project: providing services to taxonomists for standard genome sequencing and annotation.</title>
        <authorList>
            <consortium name="The Broad Institute Genomics Platform"/>
            <consortium name="The Broad Institute Genome Sequencing Center for Infectious Disease"/>
            <person name="Wu L."/>
            <person name="Ma J."/>
        </authorList>
    </citation>
    <scope>NUCLEOTIDE SEQUENCE [LARGE SCALE GENOMIC DNA]</scope>
    <source>
        <strain evidence="5">JCM 16953</strain>
    </source>
</reference>
<dbReference type="Gene3D" id="2.40.160.210">
    <property type="entry name" value="Acyl-CoA thioesterase, double hotdog domain"/>
    <property type="match status" value="1"/>
</dbReference>
<organism evidence="4 5">
    <name type="scientific">Nocardioides panacisoli</name>
    <dbReference type="NCBI Taxonomy" id="627624"/>
    <lineage>
        <taxon>Bacteria</taxon>
        <taxon>Bacillati</taxon>
        <taxon>Actinomycetota</taxon>
        <taxon>Actinomycetes</taxon>
        <taxon>Propionibacteriales</taxon>
        <taxon>Nocardioidaceae</taxon>
        <taxon>Nocardioides</taxon>
    </lineage>
</organism>
<evidence type="ECO:0000256" key="1">
    <source>
        <dbReference type="SAM" id="MobiDB-lite"/>
    </source>
</evidence>
<evidence type="ECO:0000259" key="3">
    <source>
        <dbReference type="Pfam" id="PF20789"/>
    </source>
</evidence>
<proteinExistence type="predicted"/>
<dbReference type="Pfam" id="PF20789">
    <property type="entry name" value="4HBT_3C"/>
    <property type="match status" value="1"/>
</dbReference>
<feature type="region of interest" description="Disordered" evidence="1">
    <location>
        <begin position="1"/>
        <end position="22"/>
    </location>
</feature>
<name>A0ABP7I014_9ACTN</name>
<evidence type="ECO:0000313" key="4">
    <source>
        <dbReference type="EMBL" id="GAA3804162.1"/>
    </source>
</evidence>
<dbReference type="InterPro" id="IPR049449">
    <property type="entry name" value="TesB_ACOT8-like_N"/>
</dbReference>
<comment type="caution">
    <text evidence="4">The sequence shown here is derived from an EMBL/GenBank/DDBJ whole genome shotgun (WGS) entry which is preliminary data.</text>
</comment>
<dbReference type="PANTHER" id="PTHR38110">
    <property type="entry name" value="CHROMOSOME 23, WHOLE GENOME SHOTGUN SEQUENCE"/>
    <property type="match status" value="1"/>
</dbReference>
<sequence>MGQDAPTTEFDRDVAVEPTGEGRYRTELSDRWRVGGGLNGGFQLALLGSAIRAELSAQPDPIAISAYYVSPAVAGDAEVTVDLRRRGRRTSTVAAELRQGDAVRMTALATYGDLRAFPDDVKLSDEPLRLPPREECVPGSLAPPEVKEMAPFIERFELLFHPDQVGWAGGRPSGGAELSGWFRLRDDREPDPIALLLAVDALPPVTFELGLPGWAPTVELSAHVRALPEPGWLRVRHRTRFVAGGMFEEDCEVWDAADRLVAQSRQLALLPQ</sequence>
<keyword evidence="5" id="KW-1185">Reference proteome</keyword>
<dbReference type="EMBL" id="BAABAH010000001">
    <property type="protein sequence ID" value="GAA3804162.1"/>
    <property type="molecule type" value="Genomic_DNA"/>
</dbReference>
<dbReference type="SUPFAM" id="SSF54637">
    <property type="entry name" value="Thioesterase/thiol ester dehydrase-isomerase"/>
    <property type="match status" value="2"/>
</dbReference>
<feature type="domain" description="Acyl-CoA thioesterase-like N-terminal HotDog" evidence="2">
    <location>
        <begin position="29"/>
        <end position="112"/>
    </location>
</feature>
<protein>
    <submittedName>
        <fullName evidence="4">Thioesterase family protein</fullName>
    </submittedName>
</protein>
<dbReference type="PANTHER" id="PTHR38110:SF1">
    <property type="entry name" value="THIOESTERASE DOMAIN-CONTAINING PROTEIN"/>
    <property type="match status" value="1"/>
</dbReference>
<gene>
    <name evidence="4" type="ORF">GCM10022242_04390</name>
</gene>
<dbReference type="InterPro" id="IPR049450">
    <property type="entry name" value="ACOT8-like_C"/>
</dbReference>
<evidence type="ECO:0000313" key="5">
    <source>
        <dbReference type="Proteomes" id="UP001501821"/>
    </source>
</evidence>
<dbReference type="Proteomes" id="UP001501821">
    <property type="component" value="Unassembled WGS sequence"/>
</dbReference>
<dbReference type="InterPro" id="IPR029069">
    <property type="entry name" value="HotDog_dom_sf"/>
</dbReference>
<feature type="domain" description="Acyl-CoA thioesterase-like C-terminal" evidence="3">
    <location>
        <begin position="135"/>
        <end position="269"/>
    </location>
</feature>
<evidence type="ECO:0000259" key="2">
    <source>
        <dbReference type="Pfam" id="PF13622"/>
    </source>
</evidence>
<dbReference type="InterPro" id="IPR052389">
    <property type="entry name" value="Sec_Metab_Biosynth-Assoc"/>
</dbReference>
<feature type="compositionally biased region" description="Basic and acidic residues" evidence="1">
    <location>
        <begin position="9"/>
        <end position="22"/>
    </location>
</feature>